<feature type="chain" id="PRO_5046521666" description="YncE family protein" evidence="1">
    <location>
        <begin position="20"/>
        <end position="319"/>
    </location>
</feature>
<dbReference type="PANTHER" id="PTHR47197">
    <property type="entry name" value="PROTEIN NIRF"/>
    <property type="match status" value="1"/>
</dbReference>
<comment type="caution">
    <text evidence="2">The sequence shown here is derived from an EMBL/GenBank/DDBJ whole genome shotgun (WGS) entry which is preliminary data.</text>
</comment>
<reference evidence="2 3" key="1">
    <citation type="submission" date="2020-03" db="EMBL/GenBank/DDBJ databases">
        <title>WGS of the type strain of Planosporangium spp.</title>
        <authorList>
            <person name="Thawai C."/>
        </authorList>
    </citation>
    <scope>NUCLEOTIDE SEQUENCE [LARGE SCALE GENOMIC DNA]</scope>
    <source>
        <strain evidence="2 3">TBRC 5610</strain>
    </source>
</reference>
<accession>A0ABX0XYW9</accession>
<dbReference type="Proteomes" id="UP000722989">
    <property type="component" value="Unassembled WGS sequence"/>
</dbReference>
<dbReference type="InterPro" id="IPR015943">
    <property type="entry name" value="WD40/YVTN_repeat-like_dom_sf"/>
</dbReference>
<proteinExistence type="predicted"/>
<dbReference type="RefSeq" id="WP_167925986.1">
    <property type="nucleotide sequence ID" value="NZ_JAATVY010000009.1"/>
</dbReference>
<dbReference type="EMBL" id="JAATVY010000009">
    <property type="protein sequence ID" value="NJC71092.1"/>
    <property type="molecule type" value="Genomic_DNA"/>
</dbReference>
<evidence type="ECO:0000256" key="1">
    <source>
        <dbReference type="SAM" id="SignalP"/>
    </source>
</evidence>
<dbReference type="PROSITE" id="PS51257">
    <property type="entry name" value="PROKAR_LIPOPROTEIN"/>
    <property type="match status" value="1"/>
</dbReference>
<evidence type="ECO:0008006" key="4">
    <source>
        <dbReference type="Google" id="ProtNLM"/>
    </source>
</evidence>
<gene>
    <name evidence="2" type="ORF">HC031_15425</name>
</gene>
<keyword evidence="1" id="KW-0732">Signal</keyword>
<protein>
    <recommendedName>
        <fullName evidence="4">YncE family protein</fullName>
    </recommendedName>
</protein>
<dbReference type="Gene3D" id="2.130.10.10">
    <property type="entry name" value="YVTN repeat-like/Quinoprotein amine dehydrogenase"/>
    <property type="match status" value="3"/>
</dbReference>
<organism evidence="2 3">
    <name type="scientific">Planosporangium thailandense</name>
    <dbReference type="NCBI Taxonomy" id="765197"/>
    <lineage>
        <taxon>Bacteria</taxon>
        <taxon>Bacillati</taxon>
        <taxon>Actinomycetota</taxon>
        <taxon>Actinomycetes</taxon>
        <taxon>Micromonosporales</taxon>
        <taxon>Micromonosporaceae</taxon>
        <taxon>Planosporangium</taxon>
    </lineage>
</organism>
<dbReference type="InterPro" id="IPR011048">
    <property type="entry name" value="Haem_d1_sf"/>
</dbReference>
<name>A0ABX0XYW9_9ACTN</name>
<dbReference type="PANTHER" id="PTHR47197:SF3">
    <property type="entry name" value="DIHYDRO-HEME D1 DEHYDROGENASE"/>
    <property type="match status" value="1"/>
</dbReference>
<keyword evidence="3" id="KW-1185">Reference proteome</keyword>
<evidence type="ECO:0000313" key="3">
    <source>
        <dbReference type="Proteomes" id="UP000722989"/>
    </source>
</evidence>
<sequence>MKVRPALSVALLAMVAACAPDSSDAHPVTSQTRSAHGSVGTIVETLPVADGANAMAFDGRYLWVAGAGGAVSQVDTTIGQVIRTVKLGGHPDGVTVSPEGVWVADSAGGTVTRLDLGSGRILATVKVGPAPVSFAQIDRDLWVFSQSDARARVVDPRAGRVSRTVGLPGPAGGDGAVAGGAIWMPDTLGTSQSVWRLDPASGQVTTQVKTGPHPAAIVFGFSAAWVTHDEGVSRIDPTAGRETTRVANLGHQTSGIAVTTDAVWVTSPTDNRLSKIDPTTNAAVASLDVCGLPGPVAVVGDDVWVACRDTGMLVQVHPG</sequence>
<feature type="signal peptide" evidence="1">
    <location>
        <begin position="1"/>
        <end position="19"/>
    </location>
</feature>
<dbReference type="SUPFAM" id="SSF51004">
    <property type="entry name" value="C-terminal (heme d1) domain of cytochrome cd1-nitrite reductase"/>
    <property type="match status" value="1"/>
</dbReference>
<evidence type="ECO:0000313" key="2">
    <source>
        <dbReference type="EMBL" id="NJC71092.1"/>
    </source>
</evidence>
<dbReference type="InterPro" id="IPR051200">
    <property type="entry name" value="Host-pathogen_enzymatic-act"/>
</dbReference>